<dbReference type="Proteomes" id="UP000251647">
    <property type="component" value="Unassembled WGS sequence"/>
</dbReference>
<reference evidence="3 5" key="2">
    <citation type="submission" date="2018-06" db="EMBL/GenBank/DDBJ databases">
        <authorList>
            <consortium name="Pathogen Informatics"/>
            <person name="Doyle S."/>
        </authorList>
    </citation>
    <scope>NUCLEOTIDE SEQUENCE [LARGE SCALE GENOMIC DNA]</scope>
    <source>
        <strain evidence="3 5">NCTC11647</strain>
    </source>
</reference>
<dbReference type="InterPro" id="IPR013096">
    <property type="entry name" value="Cupin_2"/>
</dbReference>
<dbReference type="EMBL" id="UATL01000005">
    <property type="protein sequence ID" value="SPY43921.1"/>
    <property type="molecule type" value="Genomic_DNA"/>
</dbReference>
<dbReference type="EMBL" id="PYMM01000003">
    <property type="protein sequence ID" value="PSU17305.1"/>
    <property type="molecule type" value="Genomic_DNA"/>
</dbReference>
<organism evidence="3 5">
    <name type="scientific">Photobacterium damselae</name>
    <dbReference type="NCBI Taxonomy" id="38293"/>
    <lineage>
        <taxon>Bacteria</taxon>
        <taxon>Pseudomonadati</taxon>
        <taxon>Pseudomonadota</taxon>
        <taxon>Gammaproteobacteria</taxon>
        <taxon>Vibrionales</taxon>
        <taxon>Vibrionaceae</taxon>
        <taxon>Photobacterium</taxon>
    </lineage>
</organism>
<feature type="domain" description="Cupin type-2" evidence="1">
    <location>
        <begin position="39"/>
        <end position="99"/>
    </location>
</feature>
<evidence type="ECO:0000259" key="1">
    <source>
        <dbReference type="Pfam" id="PF07883"/>
    </source>
</evidence>
<evidence type="ECO:0000313" key="3">
    <source>
        <dbReference type="EMBL" id="SPY43921.1"/>
    </source>
</evidence>
<dbReference type="Pfam" id="PF07883">
    <property type="entry name" value="Cupin_2"/>
    <property type="match status" value="1"/>
</dbReference>
<dbReference type="SUPFAM" id="SSF51182">
    <property type="entry name" value="RmlC-like cupins"/>
    <property type="match status" value="1"/>
</dbReference>
<accession>A0A2T3QLJ4</accession>
<dbReference type="Gene3D" id="2.60.120.10">
    <property type="entry name" value="Jelly Rolls"/>
    <property type="match status" value="1"/>
</dbReference>
<evidence type="ECO:0000313" key="4">
    <source>
        <dbReference type="Proteomes" id="UP000241404"/>
    </source>
</evidence>
<dbReference type="CDD" id="cd02230">
    <property type="entry name" value="cupin_HP0902-like"/>
    <property type="match status" value="1"/>
</dbReference>
<reference evidence="2 4" key="1">
    <citation type="submission" date="2018-03" db="EMBL/GenBank/DDBJ databases">
        <title>Whole genome sequencing of Histamine producing bacteria.</title>
        <authorList>
            <person name="Butler K."/>
        </authorList>
    </citation>
    <scope>NUCLEOTIDE SEQUENCE [LARGE SCALE GENOMIC DNA]</scope>
    <source>
        <strain evidence="2 4">BT-6</strain>
    </source>
</reference>
<dbReference type="InterPro" id="IPR014710">
    <property type="entry name" value="RmlC-like_jellyroll"/>
</dbReference>
<dbReference type="AlphaFoldDB" id="A0A2T3QLJ4"/>
<name>A0A2T3QLJ4_PHODM</name>
<protein>
    <submittedName>
        <fullName evidence="2 3">Cupin domain</fullName>
    </submittedName>
</protein>
<sequence>MFNYTLYENLLEEIEIPRVGITSRPLYQGDKVRAVIFGFAENEEMTEHTASSPAIVQVLEGECIFTFDQEPRTMTPGSWAIMDAKMPHSIQATKPLKFLLHLLKDNQ</sequence>
<dbReference type="RefSeq" id="WP_005305485.1">
    <property type="nucleotide sequence ID" value="NZ_CP046751.1"/>
</dbReference>
<dbReference type="PANTHER" id="PTHR37694:SF1">
    <property type="entry name" value="SLR8022 PROTEIN"/>
    <property type="match status" value="1"/>
</dbReference>
<dbReference type="Proteomes" id="UP000241404">
    <property type="component" value="Unassembled WGS sequence"/>
</dbReference>
<evidence type="ECO:0000313" key="2">
    <source>
        <dbReference type="EMBL" id="PSU17305.1"/>
    </source>
</evidence>
<dbReference type="PANTHER" id="PTHR37694">
    <property type="entry name" value="SLR8022 PROTEIN"/>
    <property type="match status" value="1"/>
</dbReference>
<evidence type="ECO:0000313" key="5">
    <source>
        <dbReference type="Proteomes" id="UP000251647"/>
    </source>
</evidence>
<dbReference type="GeneID" id="93399793"/>
<proteinExistence type="predicted"/>
<dbReference type="OrthoDB" id="1121052at2"/>
<gene>
    <name evidence="2" type="ORF">CTM90_07290</name>
    <name evidence="3" type="ORF">NCTC11647_02854</name>
</gene>
<dbReference type="InterPro" id="IPR011051">
    <property type="entry name" value="RmlC_Cupin_sf"/>
</dbReference>